<dbReference type="AlphaFoldDB" id="A0A9E4NM35"/>
<comment type="caution">
    <text evidence="2">The sequence shown here is derived from an EMBL/GenBank/DDBJ whole genome shotgun (WGS) entry which is preliminary data.</text>
</comment>
<organism evidence="2 3">
    <name type="scientific">Candidatus Thiodiazotropha taylori</name>
    <dbReference type="NCBI Taxonomy" id="2792791"/>
    <lineage>
        <taxon>Bacteria</taxon>
        <taxon>Pseudomonadati</taxon>
        <taxon>Pseudomonadota</taxon>
        <taxon>Gammaproteobacteria</taxon>
        <taxon>Chromatiales</taxon>
        <taxon>Sedimenticolaceae</taxon>
        <taxon>Candidatus Thiodiazotropha</taxon>
    </lineage>
</organism>
<proteinExistence type="predicted"/>
<name>A0A9E4NM35_9GAMM</name>
<evidence type="ECO:0000313" key="3">
    <source>
        <dbReference type="Proteomes" id="UP000886674"/>
    </source>
</evidence>
<gene>
    <name evidence="2" type="ORF">JAY77_17485</name>
</gene>
<dbReference type="EMBL" id="JAEPCR010000093">
    <property type="protein sequence ID" value="MCG7979923.1"/>
    <property type="molecule type" value="Genomic_DNA"/>
</dbReference>
<evidence type="ECO:0000313" key="2">
    <source>
        <dbReference type="EMBL" id="MCG7979923.1"/>
    </source>
</evidence>
<feature type="compositionally biased region" description="Pro residues" evidence="1">
    <location>
        <begin position="17"/>
        <end position="29"/>
    </location>
</feature>
<accession>A0A9E4NM35</accession>
<evidence type="ECO:0000256" key="1">
    <source>
        <dbReference type="SAM" id="MobiDB-lite"/>
    </source>
</evidence>
<reference evidence="2" key="1">
    <citation type="journal article" date="2021" name="Proc. Natl. Acad. Sci. U.S.A.">
        <title>Global biogeography of chemosynthetic symbionts reveals both localized and globally distributed symbiont groups. .</title>
        <authorList>
            <person name="Osvatic J.T."/>
            <person name="Wilkins L.G.E."/>
            <person name="Leibrecht L."/>
            <person name="Leray M."/>
            <person name="Zauner S."/>
            <person name="Polzin J."/>
            <person name="Camacho Y."/>
            <person name="Gros O."/>
            <person name="van Gils J.A."/>
            <person name="Eisen J.A."/>
            <person name="Petersen J.M."/>
            <person name="Yuen B."/>
        </authorList>
    </citation>
    <scope>NUCLEOTIDE SEQUENCE</scope>
    <source>
        <strain evidence="2">MAGclacostrist055</strain>
    </source>
</reference>
<feature type="region of interest" description="Disordered" evidence="1">
    <location>
        <begin position="1"/>
        <end position="36"/>
    </location>
</feature>
<sequence>MSESKTQTTDRPEHAPAAPPAPSVPPPSPALDSPPLHPLHDGYVIAILPFGFVHHGKLQDLRNRRYCLKDARNIRYWQTRKGGLPQLAREGFMQDPNEKDKKTDVIDEVRGEIHFESFVCLYPSKKFNGEKVKKHV</sequence>
<dbReference type="Proteomes" id="UP000886674">
    <property type="component" value="Unassembled WGS sequence"/>
</dbReference>
<protein>
    <submittedName>
        <fullName evidence="2">Uncharacterized protein</fullName>
    </submittedName>
</protein>